<organism evidence="3">
    <name type="scientific">Arcella intermedia</name>
    <dbReference type="NCBI Taxonomy" id="1963864"/>
    <lineage>
        <taxon>Eukaryota</taxon>
        <taxon>Amoebozoa</taxon>
        <taxon>Tubulinea</taxon>
        <taxon>Elardia</taxon>
        <taxon>Arcellinida</taxon>
        <taxon>Sphaerothecina</taxon>
        <taxon>Arcellidae</taxon>
        <taxon>Arcella</taxon>
    </lineage>
</organism>
<dbReference type="SUPFAM" id="SSF52540">
    <property type="entry name" value="P-loop containing nucleoside triphosphate hydrolases"/>
    <property type="match status" value="1"/>
</dbReference>
<keyword evidence="1" id="KW-0547">Nucleotide-binding</keyword>
<dbReference type="SMART" id="SM00173">
    <property type="entry name" value="RAS"/>
    <property type="match status" value="1"/>
</dbReference>
<keyword evidence="2" id="KW-0342">GTP-binding</keyword>
<dbReference type="PRINTS" id="PR00449">
    <property type="entry name" value="RASTRNSFRMNG"/>
</dbReference>
<dbReference type="CDD" id="cd00157">
    <property type="entry name" value="Rho"/>
    <property type="match status" value="1"/>
</dbReference>
<proteinExistence type="predicted"/>
<dbReference type="Gene3D" id="3.40.50.300">
    <property type="entry name" value="P-loop containing nucleotide triphosphate hydrolases"/>
    <property type="match status" value="1"/>
</dbReference>
<protein>
    <submittedName>
        <fullName evidence="3">Uncharacterized protein</fullName>
    </submittedName>
</protein>
<dbReference type="PANTHER" id="PTHR24072">
    <property type="entry name" value="RHO FAMILY GTPASE"/>
    <property type="match status" value="1"/>
</dbReference>
<dbReference type="SMART" id="SM00175">
    <property type="entry name" value="RAB"/>
    <property type="match status" value="1"/>
</dbReference>
<evidence type="ECO:0000256" key="2">
    <source>
        <dbReference type="ARBA" id="ARBA00023134"/>
    </source>
</evidence>
<dbReference type="InterPro" id="IPR001806">
    <property type="entry name" value="Small_GTPase"/>
</dbReference>
<dbReference type="PROSITE" id="PS51421">
    <property type="entry name" value="RAS"/>
    <property type="match status" value="1"/>
</dbReference>
<dbReference type="AlphaFoldDB" id="A0A6B2LKQ1"/>
<dbReference type="GO" id="GO:0005525">
    <property type="term" value="F:GTP binding"/>
    <property type="evidence" value="ECO:0007669"/>
    <property type="project" value="UniProtKB-KW"/>
</dbReference>
<dbReference type="NCBIfam" id="TIGR00231">
    <property type="entry name" value="small_GTP"/>
    <property type="match status" value="1"/>
</dbReference>
<sequence>MRPVKCVLLGDSAVGKTASLMTYSDGIFPSKVPSNYETYSMNVVVDGCPINLGLWDSFGEDRISSFATSQADVFVVMFSIVSRSSFGNAQNKWIPELRESFPDVPILLVGSKIDLREVEDFPHIPREEALSLSDKLNVLYYECSALQNKGLKEVFDAAVRAVLTPKKKPLPPPPPTNKCCQLL</sequence>
<dbReference type="GO" id="GO:0007264">
    <property type="term" value="P:small GTPase-mediated signal transduction"/>
    <property type="evidence" value="ECO:0007669"/>
    <property type="project" value="InterPro"/>
</dbReference>
<dbReference type="PROSITE" id="PS51420">
    <property type="entry name" value="RHO"/>
    <property type="match status" value="1"/>
</dbReference>
<evidence type="ECO:0000256" key="1">
    <source>
        <dbReference type="ARBA" id="ARBA00022741"/>
    </source>
</evidence>
<dbReference type="InterPro" id="IPR027417">
    <property type="entry name" value="P-loop_NTPase"/>
</dbReference>
<dbReference type="InterPro" id="IPR003578">
    <property type="entry name" value="Small_GTPase_Rho"/>
</dbReference>
<name>A0A6B2LKQ1_9EUKA</name>
<evidence type="ECO:0000313" key="3">
    <source>
        <dbReference type="EMBL" id="NDV37564.1"/>
    </source>
</evidence>
<dbReference type="SMART" id="SM00174">
    <property type="entry name" value="RHO"/>
    <property type="match status" value="1"/>
</dbReference>
<dbReference type="Pfam" id="PF00071">
    <property type="entry name" value="Ras"/>
    <property type="match status" value="1"/>
</dbReference>
<accession>A0A6B2LKQ1</accession>
<dbReference type="EMBL" id="GIBP01008595">
    <property type="protein sequence ID" value="NDV37564.1"/>
    <property type="molecule type" value="Transcribed_RNA"/>
</dbReference>
<dbReference type="PROSITE" id="PS51419">
    <property type="entry name" value="RAB"/>
    <property type="match status" value="1"/>
</dbReference>
<reference evidence="3" key="1">
    <citation type="journal article" date="2020" name="J. Eukaryot. Microbiol.">
        <title>De novo Sequencing, Assembly and Annotation of the Transcriptome for the Free-Living Testate Amoeba Arcella intermedia.</title>
        <authorList>
            <person name="Ribeiro G.M."/>
            <person name="Porfirio-Sousa A.L."/>
            <person name="Maurer-Alcala X.X."/>
            <person name="Katz L.A."/>
            <person name="Lahr D.J.G."/>
        </authorList>
    </citation>
    <scope>NUCLEOTIDE SEQUENCE</scope>
</reference>
<dbReference type="GO" id="GO:0003924">
    <property type="term" value="F:GTPase activity"/>
    <property type="evidence" value="ECO:0007669"/>
    <property type="project" value="InterPro"/>
</dbReference>
<dbReference type="InterPro" id="IPR005225">
    <property type="entry name" value="Small_GTP-bd"/>
</dbReference>